<dbReference type="EMBL" id="CP016537">
    <property type="protein sequence ID" value="ANU13075.1"/>
    <property type="molecule type" value="Genomic_DNA"/>
</dbReference>
<evidence type="ECO:0000313" key="3">
    <source>
        <dbReference type="Proteomes" id="UP000092687"/>
    </source>
</evidence>
<evidence type="ECO:0000256" key="1">
    <source>
        <dbReference type="SAM" id="Phobius"/>
    </source>
</evidence>
<dbReference type="NCBIfam" id="TIGR02867">
    <property type="entry name" value="spore_II_P"/>
    <property type="match status" value="1"/>
</dbReference>
<keyword evidence="1" id="KW-1133">Transmembrane helix</keyword>
<dbReference type="InterPro" id="IPR010897">
    <property type="entry name" value="Spore_II_P"/>
</dbReference>
<accession>A0A1C7DNN6</accession>
<dbReference type="RefSeq" id="WP_040850371.1">
    <property type="nucleotide sequence ID" value="NZ_CP016537.2"/>
</dbReference>
<name>A0A1C7DNN6_9BACL</name>
<keyword evidence="1" id="KW-0812">Transmembrane</keyword>
<dbReference type="AlphaFoldDB" id="A0A1C7DNN6"/>
<reference evidence="3" key="2">
    <citation type="submission" date="2016-10" db="EMBL/GenBank/DDBJ databases">
        <authorList>
            <person name="See-Too W.S."/>
        </authorList>
    </citation>
    <scope>NUCLEOTIDE SEQUENCE [LARGE SCALE GENOMIC DNA]</scope>
    <source>
        <strain evidence="3">DSM 24743</strain>
    </source>
</reference>
<proteinExistence type="predicted"/>
<dbReference type="Proteomes" id="UP000092687">
    <property type="component" value="Chromosome"/>
</dbReference>
<keyword evidence="3" id="KW-1185">Reference proteome</keyword>
<dbReference type="KEGG" id="phc:BBI08_04120"/>
<reference evidence="3" key="1">
    <citation type="submission" date="2016-07" db="EMBL/GenBank/DDBJ databases">
        <authorList>
            <person name="See-Too W.S."/>
        </authorList>
    </citation>
    <scope>NUCLEOTIDE SEQUENCE [LARGE SCALE GENOMIC DNA]</scope>
    <source>
        <strain evidence="3">DSM 24743</strain>
    </source>
</reference>
<gene>
    <name evidence="2" type="ORF">BBI08_04120</name>
</gene>
<evidence type="ECO:0000313" key="2">
    <source>
        <dbReference type="EMBL" id="ANU13075.1"/>
    </source>
</evidence>
<feature type="transmembrane region" description="Helical" evidence="1">
    <location>
        <begin position="21"/>
        <end position="44"/>
    </location>
</feature>
<protein>
    <submittedName>
        <fullName evidence="2">Stage II sporulation protein P</fullName>
    </submittedName>
</protein>
<dbReference type="OrthoDB" id="1633470at2"/>
<organism evidence="2 3">
    <name type="scientific">Planococcus halocryophilus</name>
    <dbReference type="NCBI Taxonomy" id="1215089"/>
    <lineage>
        <taxon>Bacteria</taxon>
        <taxon>Bacillati</taxon>
        <taxon>Bacillota</taxon>
        <taxon>Bacilli</taxon>
        <taxon>Bacillales</taxon>
        <taxon>Caryophanaceae</taxon>
        <taxon>Planococcus</taxon>
    </lineage>
</organism>
<dbReference type="STRING" id="1215089.BBI08_04120"/>
<keyword evidence="1" id="KW-0472">Membrane</keyword>
<dbReference type="SUPFAM" id="SSF53187">
    <property type="entry name" value="Zn-dependent exopeptidases"/>
    <property type="match status" value="1"/>
</dbReference>
<sequence length="354" mass="39493">MSEKNELTNTPIKSKKKISKLTGFFYILIIFIASLLLIALAFVYTGLKNDATSSAQSNNPNLSDSTDTNKSSFYFKLLNPFAEKQNATDSRVDSSLETGQLSSDEFQPPMKTFIDEKELSLDFNEELFDTISSGTNIDTGHSTFDKDVIYIYQSHSREAFLPYLKNVVEPEEAFHSKANVTLVGKMLGKALERRGIGTTVNSSDIVQELDSRGMDYGSSYFVSGEQVKAAIQDNPNLEIFIDIHRDSLRKDSTTVNVNGSDYARLLFIVGTGHKEFEKNLSFAKELQLQLETQYPNLSKGILEKDKSQGNGVYNQDLAANAVIIEIGGVDNTVEELYLTVEAFADVLSTNYWHK</sequence>
<dbReference type="Pfam" id="PF07454">
    <property type="entry name" value="SpoIIP"/>
    <property type="match status" value="1"/>
</dbReference>